<protein>
    <submittedName>
        <fullName evidence="2">DUF2177 family protein</fullName>
    </submittedName>
</protein>
<dbReference type="InterPro" id="IPR018687">
    <property type="entry name" value="DUF2177_membr"/>
</dbReference>
<name>A0A371XGT6_9HYPH</name>
<keyword evidence="1" id="KW-1133">Transmembrane helix</keyword>
<keyword evidence="1" id="KW-0472">Membrane</keyword>
<dbReference type="AlphaFoldDB" id="A0A371XGT6"/>
<feature type="transmembrane region" description="Helical" evidence="1">
    <location>
        <begin position="111"/>
        <end position="129"/>
    </location>
</feature>
<keyword evidence="1" id="KW-0812">Transmembrane</keyword>
<evidence type="ECO:0000313" key="2">
    <source>
        <dbReference type="EMBL" id="RFC68442.1"/>
    </source>
</evidence>
<evidence type="ECO:0000313" key="3">
    <source>
        <dbReference type="Proteomes" id="UP000262379"/>
    </source>
</evidence>
<comment type="caution">
    <text evidence="2">The sequence shown here is derived from an EMBL/GenBank/DDBJ whole genome shotgun (WGS) entry which is preliminary data.</text>
</comment>
<dbReference type="EMBL" id="QURN01000004">
    <property type="protein sequence ID" value="RFC68442.1"/>
    <property type="molecule type" value="Genomic_DNA"/>
</dbReference>
<feature type="transmembrane region" description="Helical" evidence="1">
    <location>
        <begin position="44"/>
        <end position="65"/>
    </location>
</feature>
<gene>
    <name evidence="2" type="ORF">DY251_05565</name>
</gene>
<sequence length="133" mass="14039">MKTIMVAYVVAGLAFLAVDAIWLTVMAETLYRPLLGSKLADGFVLAPATLFYLIYIAGIVYFAVLPALQDGGLTKAALNGAILGLVAYATYDLTNQATLRDWPLTITLADIPWGMFVSAVGASAGFLAASRFG</sequence>
<dbReference type="Proteomes" id="UP000262379">
    <property type="component" value="Unassembled WGS sequence"/>
</dbReference>
<proteinExistence type="predicted"/>
<organism evidence="2 3">
    <name type="scientific">Mesorhizobium denitrificans</name>
    <dbReference type="NCBI Taxonomy" id="2294114"/>
    <lineage>
        <taxon>Bacteria</taxon>
        <taxon>Pseudomonadati</taxon>
        <taxon>Pseudomonadota</taxon>
        <taxon>Alphaproteobacteria</taxon>
        <taxon>Hyphomicrobiales</taxon>
        <taxon>Phyllobacteriaceae</taxon>
        <taxon>Mesorhizobium</taxon>
    </lineage>
</organism>
<dbReference type="Pfam" id="PF09945">
    <property type="entry name" value="DUF2177"/>
    <property type="match status" value="1"/>
</dbReference>
<feature type="transmembrane region" description="Helical" evidence="1">
    <location>
        <begin position="72"/>
        <end position="91"/>
    </location>
</feature>
<keyword evidence="3" id="KW-1185">Reference proteome</keyword>
<evidence type="ECO:0000256" key="1">
    <source>
        <dbReference type="SAM" id="Phobius"/>
    </source>
</evidence>
<accession>A0A371XGT6</accession>
<dbReference type="RefSeq" id="WP_116622878.1">
    <property type="nucleotide sequence ID" value="NZ_QURN01000004.1"/>
</dbReference>
<reference evidence="3" key="1">
    <citation type="submission" date="2018-08" db="EMBL/GenBank/DDBJ databases">
        <authorList>
            <person name="Im W.T."/>
        </authorList>
    </citation>
    <scope>NUCLEOTIDE SEQUENCE [LARGE SCALE GENOMIC DNA]</scope>
    <source>
        <strain evidence="3">LA-28</strain>
    </source>
</reference>